<name>I3ZK77_TERRK</name>
<dbReference type="RefSeq" id="WP_014786906.1">
    <property type="nucleotide sequence ID" value="NC_018014.1"/>
</dbReference>
<gene>
    <name evidence="2" type="ordered locus">Terro_3430</name>
</gene>
<dbReference type="Proteomes" id="UP000006056">
    <property type="component" value="Chromosome"/>
</dbReference>
<feature type="region of interest" description="Disordered" evidence="1">
    <location>
        <begin position="60"/>
        <end position="81"/>
    </location>
</feature>
<dbReference type="EMBL" id="CP003379">
    <property type="protein sequence ID" value="AFL89645.1"/>
    <property type="molecule type" value="Genomic_DNA"/>
</dbReference>
<keyword evidence="3" id="KW-1185">Reference proteome</keyword>
<accession>I3ZK77</accession>
<dbReference type="AlphaFoldDB" id="I3ZK77"/>
<dbReference type="OrthoDB" id="28165at204434"/>
<dbReference type="STRING" id="926566.Terro_3430"/>
<proteinExistence type="predicted"/>
<evidence type="ECO:0000313" key="2">
    <source>
        <dbReference type="EMBL" id="AFL89645.1"/>
    </source>
</evidence>
<organism evidence="2 3">
    <name type="scientific">Terriglobus roseus (strain DSM 18391 / NRRL B-41598 / KBS 63)</name>
    <dbReference type="NCBI Taxonomy" id="926566"/>
    <lineage>
        <taxon>Bacteria</taxon>
        <taxon>Pseudomonadati</taxon>
        <taxon>Acidobacteriota</taxon>
        <taxon>Terriglobia</taxon>
        <taxon>Terriglobales</taxon>
        <taxon>Acidobacteriaceae</taxon>
        <taxon>Terriglobus</taxon>
    </lineage>
</organism>
<sequence>MRVTIEVSDAIIAQAAAAGMSPEAYAEQRIREHMAREAAAAQPKTEAEMRNFVDAMTRYSDSIPASPRGTYSREEIYSDRD</sequence>
<reference evidence="2 3" key="1">
    <citation type="submission" date="2012-06" db="EMBL/GenBank/DDBJ databases">
        <title>Complete genome of Terriglobus roseus DSM 18391.</title>
        <authorList>
            <consortium name="US DOE Joint Genome Institute (JGI-PGF)"/>
            <person name="Lucas S."/>
            <person name="Copeland A."/>
            <person name="Lapidus A."/>
            <person name="Glavina del Rio T."/>
            <person name="Dalin E."/>
            <person name="Tice H."/>
            <person name="Bruce D."/>
            <person name="Goodwin L."/>
            <person name="Pitluck S."/>
            <person name="Peters L."/>
            <person name="Mikhailova N."/>
            <person name="Munk A.C.C."/>
            <person name="Kyrpides N."/>
            <person name="Mavromatis K."/>
            <person name="Ivanova N."/>
            <person name="Brettin T."/>
            <person name="Detter J.C."/>
            <person name="Han C."/>
            <person name="Larimer F."/>
            <person name="Land M."/>
            <person name="Hauser L."/>
            <person name="Markowitz V."/>
            <person name="Cheng J.-F."/>
            <person name="Hugenholtz P."/>
            <person name="Woyke T."/>
            <person name="Wu D."/>
            <person name="Brambilla E."/>
            <person name="Klenk H.-P."/>
            <person name="Eisen J.A."/>
        </authorList>
    </citation>
    <scope>NUCLEOTIDE SEQUENCE [LARGE SCALE GENOMIC DNA]</scope>
    <source>
        <strain evidence="3">DSM 18391 / NRRL B-41598 / KBS 63</strain>
    </source>
</reference>
<protein>
    <submittedName>
        <fullName evidence="2">Uncharacterized protein</fullName>
    </submittedName>
</protein>
<evidence type="ECO:0000256" key="1">
    <source>
        <dbReference type="SAM" id="MobiDB-lite"/>
    </source>
</evidence>
<evidence type="ECO:0000313" key="3">
    <source>
        <dbReference type="Proteomes" id="UP000006056"/>
    </source>
</evidence>
<dbReference type="HOGENOM" id="CLU_2572703_0_0_0"/>
<dbReference type="KEGG" id="trs:Terro_3430"/>
<feature type="compositionally biased region" description="Basic and acidic residues" evidence="1">
    <location>
        <begin position="71"/>
        <end position="81"/>
    </location>
</feature>